<reference evidence="1" key="1">
    <citation type="submission" date="2023-07" db="EMBL/GenBank/DDBJ databases">
        <authorList>
            <person name="Pelsma A.J. K."/>
        </authorList>
    </citation>
    <scope>NUCLEOTIDE SEQUENCE</scope>
</reference>
<accession>A0AA48M2U3</accession>
<evidence type="ECO:0000313" key="1">
    <source>
        <dbReference type="EMBL" id="CAJ0866576.1"/>
    </source>
</evidence>
<organism evidence="1">
    <name type="scientific">freshwater sediment metagenome</name>
    <dbReference type="NCBI Taxonomy" id="556182"/>
    <lineage>
        <taxon>unclassified sequences</taxon>
        <taxon>metagenomes</taxon>
        <taxon>ecological metagenomes</taxon>
    </lineage>
</organism>
<protein>
    <submittedName>
        <fullName evidence="1">Uncharacterized protein</fullName>
    </submittedName>
</protein>
<name>A0AA48M2U3_9ZZZZ</name>
<dbReference type="EMBL" id="OY288114">
    <property type="protein sequence ID" value="CAJ0866576.1"/>
    <property type="molecule type" value="Genomic_DNA"/>
</dbReference>
<proteinExistence type="predicted"/>
<dbReference type="AlphaFoldDB" id="A0AA48M2U3"/>
<sequence length="186" mass="19123">MKKALISLALASLGNTALPAGASPAPPSPPTIVDANGRFVGYALGQRPSYDNPAGFMAQPVTLKVGNGWGNTYLKWDGSDFASQGDLAYLGAGCTGQAILSADRRYSFINDALIGRFSDGGASMGVAYADPSKQVQSLTPVSTRSAATGVCTDLPPSLTKSGYAPALVLSAAKLRWTPPFKLAPAQ</sequence>
<gene>
    <name evidence="1" type="ORF">AMST5_01873</name>
</gene>